<dbReference type="InterPro" id="IPR004609">
    <property type="entry name" value="ATP-dep_DNA_helicase_RecG"/>
</dbReference>
<evidence type="ECO:0000256" key="6">
    <source>
        <dbReference type="ARBA" id="ARBA00022806"/>
    </source>
</evidence>
<dbReference type="CDD" id="cd17992">
    <property type="entry name" value="DEXHc_RecG"/>
    <property type="match status" value="1"/>
</dbReference>
<dbReference type="GO" id="GO:0003678">
    <property type="term" value="F:DNA helicase activity"/>
    <property type="evidence" value="ECO:0007669"/>
    <property type="project" value="UniProtKB-EC"/>
</dbReference>
<comment type="catalytic activity">
    <reaction evidence="12 15">
        <text>Couples ATP hydrolysis with the unwinding of duplex DNA by translocating in the 3'-5' direction.</text>
        <dbReference type="EC" id="5.6.2.4"/>
    </reaction>
</comment>
<dbReference type="EC" id="5.6.2.4" evidence="13 15"/>
<evidence type="ECO:0000313" key="19">
    <source>
        <dbReference type="Proteomes" id="UP001652394"/>
    </source>
</evidence>
<dbReference type="Pfam" id="PF00270">
    <property type="entry name" value="DEAD"/>
    <property type="match status" value="1"/>
</dbReference>
<dbReference type="SUPFAM" id="SSF50249">
    <property type="entry name" value="Nucleic acid-binding proteins"/>
    <property type="match status" value="1"/>
</dbReference>
<evidence type="ECO:0000256" key="10">
    <source>
        <dbReference type="ARBA" id="ARBA00023204"/>
    </source>
</evidence>
<keyword evidence="5 15" id="KW-0378">Hydrolase</keyword>
<dbReference type="EMBL" id="JAOQJX010000003">
    <property type="protein sequence ID" value="MCU6746649.1"/>
    <property type="molecule type" value="Genomic_DNA"/>
</dbReference>
<dbReference type="Gene3D" id="3.40.50.300">
    <property type="entry name" value="P-loop containing nucleotide triphosphate hydrolases"/>
    <property type="match status" value="2"/>
</dbReference>
<sequence length="686" mass="77228">MDINSRISALKGVGEKTEKLFAKLGVHTIQELLSFYPRSYEVYEKPVPIKEAEEGKTVTISGVIFGRVMTGGSRSLQITTLHVKDLTGTMKVVWFRMPFLKSTLSKGGTVTLRGRIVKRKGQILMEHPELFYPACDYEKKLDTLQPVYSLTAGLTNNMIGKLVKQAMGVLDDKWDFLPEEIRRKYELAGYAEAVKEMHFPREKASFYHARKRIVFDEFLIFILSLRQGKNREDRAVNSFCFKKCPEIDVFLHSLPYELTSAQKRVWKEIYKDLGSRHVMSRLVQGDVGSGKTIVAVLGLLYAALNGYQGALMAPTEVLARQHYANITNMLEQYGFSVTAELLTGSMSAKEKRLAYERIENGKAAIIIGTHALIQERVIYHDLALVITDEQHRFGVKQREALAGKGRLPHILVMSATPIPRTLAIILYGDLDISVIDELPKNRLPIKNCVVDTSYRNTAYAFMKKQIASGRQCYIICPMVEESEHLEMENVLDYAAELRDIMGANIQIGVLHGRMKPAEKEEIMEAFAKNEIQVLVSTTVVEVGIDVPNATVIMIENAERFGLAQLHQLRGRVGRGNEQSYCIFMSASKTKETKARLDILNHSNDGFYIAGEDLKLRGPGDLFGIRQSGMLDFKVADIFQDASLLKQASEAADSILEADPSLHEESLRRLKIVLQKYMSEAMLETTL</sequence>
<accession>A0ABT2TAA9</accession>
<comment type="catalytic activity">
    <reaction evidence="14 15">
        <text>ATP + H2O = ADP + phosphate + H(+)</text>
        <dbReference type="Rhea" id="RHEA:13065"/>
        <dbReference type="ChEBI" id="CHEBI:15377"/>
        <dbReference type="ChEBI" id="CHEBI:15378"/>
        <dbReference type="ChEBI" id="CHEBI:30616"/>
        <dbReference type="ChEBI" id="CHEBI:43474"/>
        <dbReference type="ChEBI" id="CHEBI:456216"/>
        <dbReference type="EC" id="5.6.2.4"/>
    </reaction>
</comment>
<keyword evidence="11" id="KW-0413">Isomerase</keyword>
<keyword evidence="9 15" id="KW-0233">DNA recombination</keyword>
<name>A0ABT2TAA9_9FIRM</name>
<evidence type="ECO:0000256" key="12">
    <source>
        <dbReference type="ARBA" id="ARBA00034617"/>
    </source>
</evidence>
<evidence type="ECO:0000256" key="13">
    <source>
        <dbReference type="ARBA" id="ARBA00034808"/>
    </source>
</evidence>
<organism evidence="18 19">
    <name type="scientific">Faecalicatena acetigenes</name>
    <dbReference type="NCBI Taxonomy" id="2981790"/>
    <lineage>
        <taxon>Bacteria</taxon>
        <taxon>Bacillati</taxon>
        <taxon>Bacillota</taxon>
        <taxon>Clostridia</taxon>
        <taxon>Lachnospirales</taxon>
        <taxon>Lachnospiraceae</taxon>
        <taxon>Faecalicatena</taxon>
    </lineage>
</organism>
<evidence type="ECO:0000256" key="7">
    <source>
        <dbReference type="ARBA" id="ARBA00022840"/>
    </source>
</evidence>
<evidence type="ECO:0000256" key="3">
    <source>
        <dbReference type="ARBA" id="ARBA00022741"/>
    </source>
</evidence>
<evidence type="ECO:0000259" key="16">
    <source>
        <dbReference type="PROSITE" id="PS51192"/>
    </source>
</evidence>
<dbReference type="PROSITE" id="PS51194">
    <property type="entry name" value="HELICASE_CTER"/>
    <property type="match status" value="1"/>
</dbReference>
<evidence type="ECO:0000256" key="8">
    <source>
        <dbReference type="ARBA" id="ARBA00023125"/>
    </source>
</evidence>
<dbReference type="CDD" id="cd04488">
    <property type="entry name" value="RecG_wedge_OBF"/>
    <property type="match status" value="1"/>
</dbReference>
<evidence type="ECO:0000256" key="5">
    <source>
        <dbReference type="ARBA" id="ARBA00022801"/>
    </source>
</evidence>
<dbReference type="SMART" id="SM00487">
    <property type="entry name" value="DEXDc"/>
    <property type="match status" value="1"/>
</dbReference>
<dbReference type="NCBIfam" id="TIGR00643">
    <property type="entry name" value="recG"/>
    <property type="match status" value="1"/>
</dbReference>
<dbReference type="GO" id="GO:0016787">
    <property type="term" value="F:hydrolase activity"/>
    <property type="evidence" value="ECO:0007669"/>
    <property type="project" value="UniProtKB-KW"/>
</dbReference>
<reference evidence="18 19" key="1">
    <citation type="journal article" date="2021" name="ISME Commun">
        <title>Automated analysis of genomic sequences facilitates high-throughput and comprehensive description of bacteria.</title>
        <authorList>
            <person name="Hitch T.C.A."/>
        </authorList>
    </citation>
    <scope>NUCLEOTIDE SEQUENCE [LARGE SCALE GENOMIC DNA]</scope>
    <source>
        <strain evidence="18 19">H2_18</strain>
    </source>
</reference>
<dbReference type="Proteomes" id="UP001652394">
    <property type="component" value="Unassembled WGS sequence"/>
</dbReference>
<dbReference type="InterPro" id="IPR027417">
    <property type="entry name" value="P-loop_NTPase"/>
</dbReference>
<dbReference type="InterPro" id="IPR014001">
    <property type="entry name" value="Helicase_ATP-bd"/>
</dbReference>
<dbReference type="NCBIfam" id="NF008168">
    <property type="entry name" value="PRK10917.2-2"/>
    <property type="match status" value="1"/>
</dbReference>
<feature type="domain" description="Helicase ATP-binding" evidence="16">
    <location>
        <begin position="272"/>
        <end position="435"/>
    </location>
</feature>
<dbReference type="Pfam" id="PF19833">
    <property type="entry name" value="RecG_dom3_C"/>
    <property type="match status" value="1"/>
</dbReference>
<comment type="similarity">
    <text evidence="1 15">Belongs to the helicase family. RecG subfamily.</text>
</comment>
<dbReference type="InterPro" id="IPR011545">
    <property type="entry name" value="DEAD/DEAH_box_helicase_dom"/>
</dbReference>
<evidence type="ECO:0000256" key="15">
    <source>
        <dbReference type="RuleBase" id="RU363016"/>
    </source>
</evidence>
<keyword evidence="8" id="KW-0238">DNA-binding</keyword>
<dbReference type="Gene3D" id="2.40.50.140">
    <property type="entry name" value="Nucleic acid-binding proteins"/>
    <property type="match status" value="1"/>
</dbReference>
<evidence type="ECO:0000256" key="9">
    <source>
        <dbReference type="ARBA" id="ARBA00023172"/>
    </source>
</evidence>
<keyword evidence="6 15" id="KW-0347">Helicase</keyword>
<dbReference type="InterPro" id="IPR001650">
    <property type="entry name" value="Helicase_C-like"/>
</dbReference>
<dbReference type="InterPro" id="IPR033454">
    <property type="entry name" value="RecG_wedge"/>
</dbReference>
<dbReference type="NCBIfam" id="NF008165">
    <property type="entry name" value="PRK10917.1-3"/>
    <property type="match status" value="1"/>
</dbReference>
<dbReference type="Pfam" id="PF17191">
    <property type="entry name" value="RecG_wedge"/>
    <property type="match status" value="1"/>
</dbReference>
<dbReference type="Pfam" id="PF00271">
    <property type="entry name" value="Helicase_C"/>
    <property type="match status" value="1"/>
</dbReference>
<keyword evidence="10 15" id="KW-0234">DNA repair</keyword>
<dbReference type="InterPro" id="IPR045562">
    <property type="entry name" value="RecG_dom3_C"/>
</dbReference>
<keyword evidence="19" id="KW-1185">Reference proteome</keyword>
<dbReference type="SMART" id="SM00490">
    <property type="entry name" value="HELICc"/>
    <property type="match status" value="1"/>
</dbReference>
<dbReference type="PROSITE" id="PS51192">
    <property type="entry name" value="HELICASE_ATP_BIND_1"/>
    <property type="match status" value="1"/>
</dbReference>
<dbReference type="PANTHER" id="PTHR47964:SF1">
    <property type="entry name" value="ATP-DEPENDENT DNA HELICASE HOMOLOG RECG, CHLOROPLASTIC"/>
    <property type="match status" value="1"/>
</dbReference>
<evidence type="ECO:0000256" key="14">
    <source>
        <dbReference type="ARBA" id="ARBA00048988"/>
    </source>
</evidence>
<dbReference type="RefSeq" id="WP_059069575.1">
    <property type="nucleotide sequence ID" value="NZ_JAOQJX010000003.1"/>
</dbReference>
<keyword evidence="4 15" id="KW-0227">DNA damage</keyword>
<evidence type="ECO:0000256" key="2">
    <source>
        <dbReference type="ARBA" id="ARBA00017846"/>
    </source>
</evidence>
<evidence type="ECO:0000313" key="18">
    <source>
        <dbReference type="EMBL" id="MCU6746649.1"/>
    </source>
</evidence>
<evidence type="ECO:0000259" key="17">
    <source>
        <dbReference type="PROSITE" id="PS51194"/>
    </source>
</evidence>
<evidence type="ECO:0000256" key="11">
    <source>
        <dbReference type="ARBA" id="ARBA00023235"/>
    </source>
</evidence>
<comment type="function">
    <text evidence="15">Plays a critical role in recombination and DNA repair. Helps process Holliday junction intermediates to mature products by catalyzing branch migration. Has replication fork regression activity, unwinds stalled or blocked replication forks to make a HJ that can be resolved. Has a DNA unwinding activity characteristic of a DNA helicase with 3'-5' polarity.</text>
</comment>
<dbReference type="InterPro" id="IPR012340">
    <property type="entry name" value="NA-bd_OB-fold"/>
</dbReference>
<comment type="caution">
    <text evidence="18">The sequence shown here is derived from an EMBL/GenBank/DDBJ whole genome shotgun (WGS) entry which is preliminary data.</text>
</comment>
<evidence type="ECO:0000256" key="1">
    <source>
        <dbReference type="ARBA" id="ARBA00007504"/>
    </source>
</evidence>
<dbReference type="PANTHER" id="PTHR47964">
    <property type="entry name" value="ATP-DEPENDENT DNA HELICASE HOMOLOG RECG, CHLOROPLASTIC"/>
    <property type="match status" value="1"/>
</dbReference>
<protein>
    <recommendedName>
        <fullName evidence="2 15">ATP-dependent DNA helicase RecG</fullName>
        <ecNumber evidence="13 15">5.6.2.4</ecNumber>
    </recommendedName>
</protein>
<feature type="domain" description="Helicase C-terminal" evidence="17">
    <location>
        <begin position="454"/>
        <end position="614"/>
    </location>
</feature>
<keyword evidence="7 15" id="KW-0067">ATP-binding</keyword>
<gene>
    <name evidence="18" type="primary">recG</name>
    <name evidence="18" type="ORF">OCV51_03080</name>
</gene>
<dbReference type="InterPro" id="IPR047112">
    <property type="entry name" value="RecG/Mfd"/>
</dbReference>
<proteinExistence type="inferred from homology"/>
<evidence type="ECO:0000256" key="4">
    <source>
        <dbReference type="ARBA" id="ARBA00022763"/>
    </source>
</evidence>
<keyword evidence="3 15" id="KW-0547">Nucleotide-binding</keyword>
<dbReference type="SUPFAM" id="SSF52540">
    <property type="entry name" value="P-loop containing nucleoside triphosphate hydrolases"/>
    <property type="match status" value="2"/>
</dbReference>